<dbReference type="STRING" id="105785.A0A2J7PVP5"/>
<dbReference type="GO" id="GO:0003951">
    <property type="term" value="F:NAD+ kinase activity"/>
    <property type="evidence" value="ECO:0007669"/>
    <property type="project" value="UniProtKB-EC"/>
</dbReference>
<dbReference type="GO" id="GO:0005739">
    <property type="term" value="C:mitochondrion"/>
    <property type="evidence" value="ECO:0007669"/>
    <property type="project" value="TreeGrafter"/>
</dbReference>
<keyword evidence="4" id="KW-0418">Kinase</keyword>
<dbReference type="EC" id="2.7.1.23" evidence="2"/>
<evidence type="ECO:0000256" key="2">
    <source>
        <dbReference type="ARBA" id="ARBA00012120"/>
    </source>
</evidence>
<proteinExistence type="inferred from homology"/>
<accession>A0A2J7PVP5</accession>
<comment type="caution">
    <text evidence="7">The sequence shown here is derived from an EMBL/GenBank/DDBJ whole genome shotgun (WGS) entry which is preliminary data.</text>
</comment>
<dbReference type="SUPFAM" id="SSF111331">
    <property type="entry name" value="NAD kinase/diacylglycerol kinase-like"/>
    <property type="match status" value="1"/>
</dbReference>
<dbReference type="PANTHER" id="PTHR13158:SF5">
    <property type="entry name" value="NAD KINASE 2, MITOCHONDRIAL"/>
    <property type="match status" value="1"/>
</dbReference>
<keyword evidence="5" id="KW-0521">NADP</keyword>
<dbReference type="GO" id="GO:0019674">
    <property type="term" value="P:NAD+ metabolic process"/>
    <property type="evidence" value="ECO:0007669"/>
    <property type="project" value="InterPro"/>
</dbReference>
<evidence type="ECO:0000256" key="4">
    <source>
        <dbReference type="ARBA" id="ARBA00022777"/>
    </source>
</evidence>
<dbReference type="EMBL" id="NEVH01020945">
    <property type="protein sequence ID" value="PNF20401.1"/>
    <property type="molecule type" value="Genomic_DNA"/>
</dbReference>
<dbReference type="InterPro" id="IPR017437">
    <property type="entry name" value="ATP-NAD_kinase_PpnK-typ_C"/>
</dbReference>
<dbReference type="InterPro" id="IPR016064">
    <property type="entry name" value="NAD/diacylglycerol_kinase_sf"/>
</dbReference>
<evidence type="ECO:0000256" key="1">
    <source>
        <dbReference type="ARBA" id="ARBA00010995"/>
    </source>
</evidence>
<dbReference type="Pfam" id="PF01513">
    <property type="entry name" value="NAD_kinase"/>
    <property type="match status" value="1"/>
</dbReference>
<name>A0A2J7PVP5_9NEOP</name>
<evidence type="ECO:0000256" key="6">
    <source>
        <dbReference type="ARBA" id="ARBA00023027"/>
    </source>
</evidence>
<dbReference type="GO" id="GO:0006741">
    <property type="term" value="P:NADP+ biosynthetic process"/>
    <property type="evidence" value="ECO:0007669"/>
    <property type="project" value="InterPro"/>
</dbReference>
<dbReference type="Gene3D" id="2.60.200.30">
    <property type="entry name" value="Probable inorganic polyphosphate/atp-NAD kinase, domain 2"/>
    <property type="match status" value="1"/>
</dbReference>
<comment type="similarity">
    <text evidence="1">Belongs to the NAD kinase family.</text>
</comment>
<organism evidence="7 8">
    <name type="scientific">Cryptotermes secundus</name>
    <dbReference type="NCBI Taxonomy" id="105785"/>
    <lineage>
        <taxon>Eukaryota</taxon>
        <taxon>Metazoa</taxon>
        <taxon>Ecdysozoa</taxon>
        <taxon>Arthropoda</taxon>
        <taxon>Hexapoda</taxon>
        <taxon>Insecta</taxon>
        <taxon>Pterygota</taxon>
        <taxon>Neoptera</taxon>
        <taxon>Polyneoptera</taxon>
        <taxon>Dictyoptera</taxon>
        <taxon>Blattodea</taxon>
        <taxon>Blattoidea</taxon>
        <taxon>Termitoidae</taxon>
        <taxon>Kalotermitidae</taxon>
        <taxon>Cryptotermitinae</taxon>
        <taxon>Cryptotermes</taxon>
    </lineage>
</organism>
<sequence>MKVSMRRVCKILYYNEVSRSEVVHNMSAFRNISWKWFVASVFSGQRHYSAVPSICLKRALLVSKMTRYELECQRYPELSMSKLEATLRKQCFDYDVLLQHHRLHKEFEHRVRTVLNDCGIETRTVNRSEYTQSNIDWADIIIPTGGDGTYLMAASQVAGNEKPVVGLNSDPSRSEGYLCLPVKYSTNIREAIDKLLKGEFEWMFRSRIRITLHGENLCVTPIKLHEHGLHPIYSDLEVKEEMSLSSTNVTSEVVPVLALNEVYVGESLSSRVSYFGLSFDNGAWTKVKSSGLCVSTGTGSTSWHLSINRITEQSVAEVMKLLGTPNQDPGHVKHVTDEFNQNLVFSCEDKRMSYTVRDLISAGVWPDPKGLEPRGFANKIEVKSRCFEGGIVVDGGVFFKFNEGTTATLEIHNCDALRTVKLIET</sequence>
<gene>
    <name evidence="7" type="ORF">B7P43_G09713</name>
</gene>
<evidence type="ECO:0000313" key="7">
    <source>
        <dbReference type="EMBL" id="PNF20401.1"/>
    </source>
</evidence>
<protein>
    <recommendedName>
        <fullName evidence="2">NAD(+) kinase</fullName>
        <ecNumber evidence="2">2.7.1.23</ecNumber>
    </recommendedName>
</protein>
<dbReference type="InterPro" id="IPR017438">
    <property type="entry name" value="ATP-NAD_kinase_N"/>
</dbReference>
<keyword evidence="8" id="KW-1185">Reference proteome</keyword>
<keyword evidence="6" id="KW-0520">NAD</keyword>
<dbReference type="FunCoup" id="A0A2J7PVP5">
    <property type="interactions" value="1683"/>
</dbReference>
<dbReference type="InParanoid" id="A0A2J7PVP5"/>
<evidence type="ECO:0000256" key="5">
    <source>
        <dbReference type="ARBA" id="ARBA00022857"/>
    </source>
</evidence>
<dbReference type="OrthoDB" id="185618at2759"/>
<evidence type="ECO:0000313" key="8">
    <source>
        <dbReference type="Proteomes" id="UP000235965"/>
    </source>
</evidence>
<keyword evidence="3" id="KW-0808">Transferase</keyword>
<dbReference type="InterPro" id="IPR002504">
    <property type="entry name" value="NADK"/>
</dbReference>
<evidence type="ECO:0000256" key="3">
    <source>
        <dbReference type="ARBA" id="ARBA00022679"/>
    </source>
</evidence>
<dbReference type="Gene3D" id="3.40.50.10330">
    <property type="entry name" value="Probable inorganic polyphosphate/atp-NAD kinase, domain 1"/>
    <property type="match status" value="1"/>
</dbReference>
<dbReference type="Proteomes" id="UP000235965">
    <property type="component" value="Unassembled WGS sequence"/>
</dbReference>
<dbReference type="AlphaFoldDB" id="A0A2J7PVP5"/>
<dbReference type="PANTHER" id="PTHR13158">
    <property type="match status" value="1"/>
</dbReference>
<reference evidence="7 8" key="1">
    <citation type="submission" date="2017-12" db="EMBL/GenBank/DDBJ databases">
        <title>Hemimetabolous genomes reveal molecular basis of termite eusociality.</title>
        <authorList>
            <person name="Harrison M.C."/>
            <person name="Jongepier E."/>
            <person name="Robertson H.M."/>
            <person name="Arning N."/>
            <person name="Bitard-Feildel T."/>
            <person name="Chao H."/>
            <person name="Childers C.P."/>
            <person name="Dinh H."/>
            <person name="Doddapaneni H."/>
            <person name="Dugan S."/>
            <person name="Gowin J."/>
            <person name="Greiner C."/>
            <person name="Han Y."/>
            <person name="Hu H."/>
            <person name="Hughes D.S.T."/>
            <person name="Huylmans A.-K."/>
            <person name="Kemena C."/>
            <person name="Kremer L.P.M."/>
            <person name="Lee S.L."/>
            <person name="Lopez-Ezquerra A."/>
            <person name="Mallet L."/>
            <person name="Monroy-Kuhn J.M."/>
            <person name="Moser A."/>
            <person name="Murali S.C."/>
            <person name="Muzny D.M."/>
            <person name="Otani S."/>
            <person name="Piulachs M.-D."/>
            <person name="Poelchau M."/>
            <person name="Qu J."/>
            <person name="Schaub F."/>
            <person name="Wada-Katsumata A."/>
            <person name="Worley K.C."/>
            <person name="Xie Q."/>
            <person name="Ylla G."/>
            <person name="Poulsen M."/>
            <person name="Gibbs R.A."/>
            <person name="Schal C."/>
            <person name="Richards S."/>
            <person name="Belles X."/>
            <person name="Korb J."/>
            <person name="Bornberg-Bauer E."/>
        </authorList>
    </citation>
    <scope>NUCLEOTIDE SEQUENCE [LARGE SCALE GENOMIC DNA]</scope>
    <source>
        <tissue evidence="7">Whole body</tissue>
    </source>
</reference>